<evidence type="ECO:0000256" key="2">
    <source>
        <dbReference type="SAM" id="SignalP"/>
    </source>
</evidence>
<dbReference type="AlphaFoldDB" id="A0A401LBW8"/>
<dbReference type="OrthoDB" id="2066701at2"/>
<feature type="signal peptide" evidence="2">
    <location>
        <begin position="1"/>
        <end position="28"/>
    </location>
</feature>
<gene>
    <name evidence="3" type="ORF">KGMB03357_07040</name>
</gene>
<evidence type="ECO:0000313" key="3">
    <source>
        <dbReference type="EMBL" id="GCB29043.1"/>
    </source>
</evidence>
<feature type="chain" id="PRO_5019267021" description="Transporter" evidence="2">
    <location>
        <begin position="29"/>
        <end position="453"/>
    </location>
</feature>
<evidence type="ECO:0000256" key="1">
    <source>
        <dbReference type="SAM" id="Coils"/>
    </source>
</evidence>
<protein>
    <recommendedName>
        <fullName evidence="5">Transporter</fullName>
    </recommendedName>
</protein>
<keyword evidence="4" id="KW-1185">Reference proteome</keyword>
<name>A0A401LBW8_9FIRM</name>
<organism evidence="3 4">
    <name type="scientific">Anaerotignum faecicola</name>
    <dbReference type="NCBI Taxonomy" id="2358141"/>
    <lineage>
        <taxon>Bacteria</taxon>
        <taxon>Bacillati</taxon>
        <taxon>Bacillota</taxon>
        <taxon>Clostridia</taxon>
        <taxon>Lachnospirales</taxon>
        <taxon>Anaerotignaceae</taxon>
        <taxon>Anaerotignum</taxon>
    </lineage>
</organism>
<evidence type="ECO:0008006" key="5">
    <source>
        <dbReference type="Google" id="ProtNLM"/>
    </source>
</evidence>
<keyword evidence="1" id="KW-0175">Coiled coil</keyword>
<accession>A0A401LBW8</accession>
<dbReference type="Gene3D" id="1.20.1600.10">
    <property type="entry name" value="Outer membrane efflux proteins (OEP)"/>
    <property type="match status" value="1"/>
</dbReference>
<comment type="caution">
    <text evidence="3">The sequence shown here is derived from an EMBL/GenBank/DDBJ whole genome shotgun (WGS) entry which is preliminary data.</text>
</comment>
<dbReference type="EMBL" id="BHVZ01000001">
    <property type="protein sequence ID" value="GCB29043.1"/>
    <property type="molecule type" value="Genomic_DNA"/>
</dbReference>
<sequence length="453" mass="49831">MKFYPYKKACALLVTGALTTGAAVPALAAETKTAAPATAEEAKAQPMTLKEIQELVVKNNRLKTTLTLNQEKVLAGLSAIDDGLKDLKDSQDKAAHARRDASTSASSGKTTIDNTLKYLESVGAAGASDQLWAGVTGALLSGAVKTASGMETLVDNVADRQRDTLEDQQTELKNTKMDLNKTKEDWENESLAVTQLLVTKTVQVEKGVSLLTQKQSLLERVCKIEEKKQELGFSTGTDLSEKKLAVSEGAKELQSAKDGLTLLKRQLNDLMGREIDEELIITPPELTRTIETAPAYSEELLKTATDKNYKLKTLRRDKQQAEADSKKNDRYDGQLKASRVDMQLADVSTEEEKVNIANDLKKKLDAINTAAAEYQNKKDANSKAKIEWEQQQKSAKLGLVSAVELQALELQYEQTEMELSAAAYAYDLAWEEYTMLMNGTTLDIYDVYKSKLS</sequence>
<keyword evidence="2" id="KW-0732">Signal</keyword>
<dbReference type="SUPFAM" id="SSF56954">
    <property type="entry name" value="Outer membrane efflux proteins (OEP)"/>
    <property type="match status" value="1"/>
</dbReference>
<feature type="coiled-coil region" evidence="1">
    <location>
        <begin position="158"/>
        <end position="189"/>
    </location>
</feature>
<reference evidence="3 4" key="1">
    <citation type="submission" date="2018-10" db="EMBL/GenBank/DDBJ databases">
        <title>Draft Genome Sequence of Anaerotignum sp. KCTC 15736.</title>
        <authorList>
            <person name="Choi S.H."/>
            <person name="Kim J.S."/>
            <person name="Kang S.W."/>
            <person name="Lee J.S."/>
            <person name="Park S.H."/>
        </authorList>
    </citation>
    <scope>NUCLEOTIDE SEQUENCE [LARGE SCALE GENOMIC DNA]</scope>
    <source>
        <strain evidence="3 4">KCTC 15736</strain>
    </source>
</reference>
<proteinExistence type="predicted"/>
<dbReference type="Proteomes" id="UP000287361">
    <property type="component" value="Unassembled WGS sequence"/>
</dbReference>
<evidence type="ECO:0000313" key="4">
    <source>
        <dbReference type="Proteomes" id="UP000287361"/>
    </source>
</evidence>